<gene>
    <name evidence="2" type="ORF">PsYK624_048610</name>
</gene>
<dbReference type="InterPro" id="IPR019317">
    <property type="entry name" value="BRI3"/>
</dbReference>
<name>A0A9P3G6L8_9APHY</name>
<comment type="caution">
    <text evidence="2">The sequence shown here is derived from an EMBL/GenBank/DDBJ whole genome shotgun (WGS) entry which is preliminary data.</text>
</comment>
<evidence type="ECO:0000313" key="3">
    <source>
        <dbReference type="Proteomes" id="UP000703269"/>
    </source>
</evidence>
<dbReference type="EMBL" id="BPQB01000010">
    <property type="protein sequence ID" value="GJE88775.1"/>
    <property type="molecule type" value="Genomic_DNA"/>
</dbReference>
<dbReference type="OrthoDB" id="2564984at2759"/>
<evidence type="ECO:0000313" key="2">
    <source>
        <dbReference type="EMBL" id="GJE88775.1"/>
    </source>
</evidence>
<feature type="compositionally biased region" description="Pro residues" evidence="1">
    <location>
        <begin position="39"/>
        <end position="59"/>
    </location>
</feature>
<dbReference type="Pfam" id="PF10164">
    <property type="entry name" value="BRI3"/>
    <property type="match status" value="1"/>
</dbReference>
<sequence length="144" mass="15397">MIQLDEKLPPPPAYTNVDGTPLPPDAQPLAMPLPAQSPFAPPPAAQSPQGYPPMSPMSPPANGARPMMQQQPRGPPLTPGQMEAQIGSQYQQQLFARCARGDHDVQKKYGPCGIITAVLLFPIGLICLFADVEKTCARCGTRLP</sequence>
<evidence type="ECO:0000256" key="1">
    <source>
        <dbReference type="SAM" id="MobiDB-lite"/>
    </source>
</evidence>
<organism evidence="2 3">
    <name type="scientific">Phanerochaete sordida</name>
    <dbReference type="NCBI Taxonomy" id="48140"/>
    <lineage>
        <taxon>Eukaryota</taxon>
        <taxon>Fungi</taxon>
        <taxon>Dikarya</taxon>
        <taxon>Basidiomycota</taxon>
        <taxon>Agaricomycotina</taxon>
        <taxon>Agaricomycetes</taxon>
        <taxon>Polyporales</taxon>
        <taxon>Phanerochaetaceae</taxon>
        <taxon>Phanerochaete</taxon>
    </lineage>
</organism>
<dbReference type="Proteomes" id="UP000703269">
    <property type="component" value="Unassembled WGS sequence"/>
</dbReference>
<protein>
    <recommendedName>
        <fullName evidence="4">Brain protein I3</fullName>
    </recommendedName>
</protein>
<evidence type="ECO:0008006" key="4">
    <source>
        <dbReference type="Google" id="ProtNLM"/>
    </source>
</evidence>
<dbReference type="PANTHER" id="PTHR13551">
    <property type="entry name" value="BRAIN PROTEIN I3"/>
    <property type="match status" value="1"/>
</dbReference>
<proteinExistence type="predicted"/>
<keyword evidence="3" id="KW-1185">Reference proteome</keyword>
<accession>A0A9P3G6L8</accession>
<feature type="region of interest" description="Disordered" evidence="1">
    <location>
        <begin position="1"/>
        <end position="82"/>
    </location>
</feature>
<dbReference type="AlphaFoldDB" id="A0A9P3G6L8"/>
<reference evidence="2 3" key="1">
    <citation type="submission" date="2021-08" db="EMBL/GenBank/DDBJ databases">
        <title>Draft Genome Sequence of Phanerochaete sordida strain YK-624.</title>
        <authorList>
            <person name="Mori T."/>
            <person name="Dohra H."/>
            <person name="Suzuki T."/>
            <person name="Kawagishi H."/>
            <person name="Hirai H."/>
        </authorList>
    </citation>
    <scope>NUCLEOTIDE SEQUENCE [LARGE SCALE GENOMIC DNA]</scope>
    <source>
        <strain evidence="2 3">YK-624</strain>
    </source>
</reference>